<sequence>ACLQDATPCGPIPKRTENAHINLKVAGQEGLVIQFIIKRQVSAFMHLQFLRPRYTSNEIEERMDMTSF</sequence>
<keyword evidence="2" id="KW-1185">Reference proteome</keyword>
<evidence type="ECO:0000313" key="1">
    <source>
        <dbReference type="Ensembl" id="ENSCCRP00000131657.1"/>
    </source>
</evidence>
<reference evidence="1" key="1">
    <citation type="submission" date="2025-08" db="UniProtKB">
        <authorList>
            <consortium name="Ensembl"/>
        </authorList>
    </citation>
    <scope>IDENTIFICATION</scope>
</reference>
<accession>A0A9J7ZHC7</accession>
<evidence type="ECO:0000313" key="2">
    <source>
        <dbReference type="Proteomes" id="UP001108240"/>
    </source>
</evidence>
<name>A0A9J7ZHC7_CYPCA</name>
<dbReference type="Proteomes" id="UP001108240">
    <property type="component" value="Unplaced"/>
</dbReference>
<protein>
    <submittedName>
        <fullName evidence="1">Uncharacterized protein</fullName>
    </submittedName>
</protein>
<dbReference type="AlphaFoldDB" id="A0A9J7ZHC7"/>
<organism evidence="1 2">
    <name type="scientific">Cyprinus carpio carpio</name>
    <dbReference type="NCBI Taxonomy" id="630221"/>
    <lineage>
        <taxon>Eukaryota</taxon>
        <taxon>Metazoa</taxon>
        <taxon>Chordata</taxon>
        <taxon>Craniata</taxon>
        <taxon>Vertebrata</taxon>
        <taxon>Euteleostomi</taxon>
        <taxon>Actinopterygii</taxon>
        <taxon>Neopterygii</taxon>
        <taxon>Teleostei</taxon>
        <taxon>Ostariophysi</taxon>
        <taxon>Cypriniformes</taxon>
        <taxon>Cyprinidae</taxon>
        <taxon>Cyprininae</taxon>
        <taxon>Cyprinus</taxon>
    </lineage>
</organism>
<proteinExistence type="predicted"/>
<reference evidence="1" key="2">
    <citation type="submission" date="2025-09" db="UniProtKB">
        <authorList>
            <consortium name="Ensembl"/>
        </authorList>
    </citation>
    <scope>IDENTIFICATION</scope>
</reference>
<dbReference type="Ensembl" id="ENSCCRT00000178806.1">
    <property type="protein sequence ID" value="ENSCCRP00000131657.1"/>
    <property type="gene ID" value="ENSCCRG00000061860.1"/>
</dbReference>